<dbReference type="InterPro" id="IPR032675">
    <property type="entry name" value="LRR_dom_sf"/>
</dbReference>
<evidence type="ECO:0000313" key="1">
    <source>
        <dbReference type="EMBL" id="KAH0961789.1"/>
    </source>
</evidence>
<dbReference type="Gene3D" id="3.80.10.10">
    <property type="entry name" value="Ribonuclease Inhibitor"/>
    <property type="match status" value="1"/>
</dbReference>
<dbReference type="AlphaFoldDB" id="A0A9P8SH48"/>
<protein>
    <recommendedName>
        <fullName evidence="3">F-box domain-containing protein</fullName>
    </recommendedName>
</protein>
<dbReference type="SUPFAM" id="SSF52047">
    <property type="entry name" value="RNI-like"/>
    <property type="match status" value="1"/>
</dbReference>
<dbReference type="RefSeq" id="XP_044719302.1">
    <property type="nucleotide sequence ID" value="XM_044865340.1"/>
</dbReference>
<proteinExistence type="predicted"/>
<comment type="caution">
    <text evidence="1">The sequence shown here is derived from an EMBL/GenBank/DDBJ whole genome shotgun (WGS) entry which is preliminary data.</text>
</comment>
<dbReference type="OrthoDB" id="2520703at2759"/>
<reference evidence="1" key="1">
    <citation type="submission" date="2021-09" db="EMBL/GenBank/DDBJ databases">
        <title>A high-quality genome of the endoparasitic fungus Hirsutella rhossiliensis with a comparison of Hirsutella genomes reveals transposable elements contributing to genome size variation.</title>
        <authorList>
            <person name="Lin R."/>
            <person name="Jiao Y."/>
            <person name="Sun X."/>
            <person name="Ling J."/>
            <person name="Xie B."/>
            <person name="Cheng X."/>
        </authorList>
    </citation>
    <scope>NUCLEOTIDE SEQUENCE</scope>
    <source>
        <strain evidence="1">HR02</strain>
    </source>
</reference>
<sequence length="507" mass="56711">MESMPTEILGQICSLLCFHCQHPGVFPNADAHVVCLAKGALARLCRTSRRLCAIGQPILHHYYATGNLPTEAGFGLQHTVGGLSDDDKLPLFLRTLLQRPDLATHIRALQLVECQVLKGYSDELSRALGLKMRQLDIMPPERGASLRLRPCDLFAPEVDRIASLRRHGWLEQLAVALSPGLEMLLVAQTNGSRFFWHAKDHVMPRLRALAIRGYSGQYYFSGATSLITAAPYLETLYLLDCSHYTGWSEVFDASLQSVLANLRRLVISDLRAQHLEQILGSCSQLRDLEYYQRTATSIWNVSQVVQSLMPVKNTLRRLYFACLPTASTTIEPRGHFFGLGEAYQRSRGSAEDYVEDTLTVSADTSAIEQLREFAQLEELGIDQASIYNPLSIDPETNPGRLARLLPPRVRRLRVMYVYRGMAGDLCRLGREAAERLPELRHVRLGEAISVMPRRQAGILQMYQLGNIRTPSGRTIPVSWTTDRPGADARTRIPGGTVHPQFIPCPVD</sequence>
<dbReference type="EMBL" id="JAIZPD010000007">
    <property type="protein sequence ID" value="KAH0961789.1"/>
    <property type="molecule type" value="Genomic_DNA"/>
</dbReference>
<dbReference type="GeneID" id="68355998"/>
<name>A0A9P8SH48_9HYPO</name>
<evidence type="ECO:0000313" key="2">
    <source>
        <dbReference type="Proteomes" id="UP000824596"/>
    </source>
</evidence>
<evidence type="ECO:0008006" key="3">
    <source>
        <dbReference type="Google" id="ProtNLM"/>
    </source>
</evidence>
<keyword evidence="2" id="KW-1185">Reference proteome</keyword>
<gene>
    <name evidence="1" type="ORF">HRG_06869</name>
</gene>
<organism evidence="1 2">
    <name type="scientific">Hirsutella rhossiliensis</name>
    <dbReference type="NCBI Taxonomy" id="111463"/>
    <lineage>
        <taxon>Eukaryota</taxon>
        <taxon>Fungi</taxon>
        <taxon>Dikarya</taxon>
        <taxon>Ascomycota</taxon>
        <taxon>Pezizomycotina</taxon>
        <taxon>Sordariomycetes</taxon>
        <taxon>Hypocreomycetidae</taxon>
        <taxon>Hypocreales</taxon>
        <taxon>Ophiocordycipitaceae</taxon>
        <taxon>Hirsutella</taxon>
    </lineage>
</organism>
<accession>A0A9P8SH48</accession>
<dbReference type="Proteomes" id="UP000824596">
    <property type="component" value="Unassembled WGS sequence"/>
</dbReference>